<dbReference type="Pfam" id="PF12698">
    <property type="entry name" value="ABC2_membrane_3"/>
    <property type="match status" value="1"/>
</dbReference>
<gene>
    <name evidence="10" type="ORF">FG382_13625</name>
</gene>
<reference evidence="10 11" key="1">
    <citation type="submission" date="2019-05" db="EMBL/GenBank/DDBJ databases">
        <title>Psychrobacillus vulpis sp. nov., a new species isolated from feces of a red fox that inhabits in The Tablas de Daimiel Natural Park, Albacete, Spain.</title>
        <authorList>
            <person name="Rodriguez M."/>
            <person name="Reina J.C."/>
            <person name="Bejar V."/>
            <person name="Llamas I."/>
        </authorList>
    </citation>
    <scope>NUCLEOTIDE SEQUENCE [LARGE SCALE GENOMIC DNA]</scope>
    <source>
        <strain evidence="10 11">NEAU-3TGS17</strain>
    </source>
</reference>
<comment type="similarity">
    <text evidence="2">Belongs to the ABC-2 integral membrane protein family.</text>
</comment>
<keyword evidence="3" id="KW-0813">Transport</keyword>
<dbReference type="GO" id="GO:0140359">
    <property type="term" value="F:ABC-type transporter activity"/>
    <property type="evidence" value="ECO:0007669"/>
    <property type="project" value="InterPro"/>
</dbReference>
<keyword evidence="11" id="KW-1185">Reference proteome</keyword>
<feature type="transmembrane region" description="Helical" evidence="8">
    <location>
        <begin position="365"/>
        <end position="387"/>
    </location>
</feature>
<sequence>MVLYVHFVWMVCYLYIAIHCFISKKRGDIVKGIWLARLQNLKRKPLVLISMTVMTIIFAYILSGGVGSSITLLVATDDTDMSNKVLERLQHEDDYSITVLSEAELQEVMKEKRDKIGLQLQEKTYSVLVDIESDVVRMLSLEVVTIYNELAFQEQIITNAGESKWEEVEESMAEEPSFLLKKSSMDESQVFRYDGALQSLFGFMLYFVFYTISINVQFILEDKRTGIWNRLKLASISRFQLYFGHLSFSYLIGLIQMLLVIFLFRFIIGTNMYGGFWKVVVISSVYVLLVMAFSLFIISLVKTVSQSSVIISLLAVAFAMIGGAYWPLEIVQSEGLLALKWISPIYYGMEALKRVTIYGETLGGVFSYICMMILLAILLIVIGITLLEKRTERYHSSE</sequence>
<dbReference type="OrthoDB" id="266913at2"/>
<feature type="transmembrane region" description="Helical" evidence="8">
    <location>
        <begin position="280"/>
        <end position="301"/>
    </location>
</feature>
<dbReference type="InterPro" id="IPR047817">
    <property type="entry name" value="ABC2_TM_bact-type"/>
</dbReference>
<feature type="transmembrane region" description="Helical" evidence="8">
    <location>
        <begin position="308"/>
        <end position="328"/>
    </location>
</feature>
<evidence type="ECO:0000256" key="4">
    <source>
        <dbReference type="ARBA" id="ARBA00022475"/>
    </source>
</evidence>
<keyword evidence="4" id="KW-1003">Cell membrane</keyword>
<feature type="transmembrane region" description="Helical" evidence="8">
    <location>
        <begin position="241"/>
        <end position="268"/>
    </location>
</feature>
<evidence type="ECO:0000313" key="10">
    <source>
        <dbReference type="EMBL" id="TQR12655.1"/>
    </source>
</evidence>
<name>A0A544T5E0_9BACI</name>
<dbReference type="PANTHER" id="PTHR30294:SF29">
    <property type="entry name" value="MULTIDRUG ABC TRANSPORTER PERMEASE YBHS-RELATED"/>
    <property type="match status" value="1"/>
</dbReference>
<dbReference type="GO" id="GO:0005886">
    <property type="term" value="C:plasma membrane"/>
    <property type="evidence" value="ECO:0007669"/>
    <property type="project" value="UniProtKB-SubCell"/>
</dbReference>
<keyword evidence="5 8" id="KW-0812">Transmembrane</keyword>
<evidence type="ECO:0000256" key="7">
    <source>
        <dbReference type="ARBA" id="ARBA00023136"/>
    </source>
</evidence>
<dbReference type="InterPro" id="IPR051449">
    <property type="entry name" value="ABC-2_transporter_component"/>
</dbReference>
<evidence type="ECO:0000256" key="6">
    <source>
        <dbReference type="ARBA" id="ARBA00022989"/>
    </source>
</evidence>
<evidence type="ECO:0000256" key="2">
    <source>
        <dbReference type="ARBA" id="ARBA00007783"/>
    </source>
</evidence>
<evidence type="ECO:0000256" key="3">
    <source>
        <dbReference type="ARBA" id="ARBA00022448"/>
    </source>
</evidence>
<feature type="transmembrane region" description="Helical" evidence="8">
    <location>
        <begin position="6"/>
        <end position="24"/>
    </location>
</feature>
<comment type="subcellular location">
    <subcellularLocation>
        <location evidence="1">Cell membrane</location>
        <topology evidence="1">Multi-pass membrane protein</topology>
    </subcellularLocation>
</comment>
<keyword evidence="7 8" id="KW-0472">Membrane</keyword>
<dbReference type="EMBL" id="VDGH01000007">
    <property type="protein sequence ID" value="TQR12655.1"/>
    <property type="molecule type" value="Genomic_DNA"/>
</dbReference>
<organism evidence="10 11">
    <name type="scientific">Psychrobacillus lasiicapitis</name>
    <dbReference type="NCBI Taxonomy" id="1636719"/>
    <lineage>
        <taxon>Bacteria</taxon>
        <taxon>Bacillati</taxon>
        <taxon>Bacillota</taxon>
        <taxon>Bacilli</taxon>
        <taxon>Bacillales</taxon>
        <taxon>Bacillaceae</taxon>
        <taxon>Psychrobacillus</taxon>
    </lineage>
</organism>
<dbReference type="InterPro" id="IPR013525">
    <property type="entry name" value="ABC2_TM"/>
</dbReference>
<evidence type="ECO:0000313" key="11">
    <source>
        <dbReference type="Proteomes" id="UP000317316"/>
    </source>
</evidence>
<accession>A0A544T5E0</accession>
<keyword evidence="6 8" id="KW-1133">Transmembrane helix</keyword>
<evidence type="ECO:0000256" key="5">
    <source>
        <dbReference type="ARBA" id="ARBA00022692"/>
    </source>
</evidence>
<comment type="caution">
    <text evidence="10">The sequence shown here is derived from an EMBL/GenBank/DDBJ whole genome shotgun (WGS) entry which is preliminary data.</text>
</comment>
<feature type="transmembrane region" description="Helical" evidence="8">
    <location>
        <begin position="200"/>
        <end position="220"/>
    </location>
</feature>
<evidence type="ECO:0000256" key="8">
    <source>
        <dbReference type="SAM" id="Phobius"/>
    </source>
</evidence>
<dbReference type="Proteomes" id="UP000317316">
    <property type="component" value="Unassembled WGS sequence"/>
</dbReference>
<proteinExistence type="inferred from homology"/>
<evidence type="ECO:0000256" key="1">
    <source>
        <dbReference type="ARBA" id="ARBA00004651"/>
    </source>
</evidence>
<evidence type="ECO:0000259" key="9">
    <source>
        <dbReference type="PROSITE" id="PS51012"/>
    </source>
</evidence>
<dbReference type="AlphaFoldDB" id="A0A544T5E0"/>
<feature type="domain" description="ABC transmembrane type-2" evidence="9">
    <location>
        <begin position="162"/>
        <end position="390"/>
    </location>
</feature>
<protein>
    <submittedName>
        <fullName evidence="10">ABC transporter permease</fullName>
    </submittedName>
</protein>
<feature type="transmembrane region" description="Helical" evidence="8">
    <location>
        <begin position="45"/>
        <end position="63"/>
    </location>
</feature>
<dbReference type="PROSITE" id="PS51012">
    <property type="entry name" value="ABC_TM2"/>
    <property type="match status" value="1"/>
</dbReference>
<dbReference type="PANTHER" id="PTHR30294">
    <property type="entry name" value="MEMBRANE COMPONENT OF ABC TRANSPORTER YHHJ-RELATED"/>
    <property type="match status" value="1"/>
</dbReference>